<dbReference type="GO" id="GO:0019706">
    <property type="term" value="F:protein-cysteine S-palmitoyltransferase activity"/>
    <property type="evidence" value="ECO:0007669"/>
    <property type="project" value="UniProtKB-EC"/>
</dbReference>
<evidence type="ECO:0000256" key="3">
    <source>
        <dbReference type="ARBA" id="ARBA00022692"/>
    </source>
</evidence>
<comment type="caution">
    <text evidence="12">The sequence shown here is derived from an EMBL/GenBank/DDBJ whole genome shotgun (WGS) entry which is preliminary data.</text>
</comment>
<evidence type="ECO:0000256" key="10">
    <source>
        <dbReference type="RuleBase" id="RU079119"/>
    </source>
</evidence>
<dbReference type="OrthoDB" id="302728at2759"/>
<feature type="transmembrane region" description="Helical" evidence="10">
    <location>
        <begin position="149"/>
        <end position="167"/>
    </location>
</feature>
<proteinExistence type="inferred from homology"/>
<name>A0A9P6H8B3_9AGAM</name>
<evidence type="ECO:0000256" key="9">
    <source>
        <dbReference type="ARBA" id="ARBA00048048"/>
    </source>
</evidence>
<dbReference type="GO" id="GO:0016020">
    <property type="term" value="C:membrane"/>
    <property type="evidence" value="ECO:0007669"/>
    <property type="project" value="UniProtKB-SubCell"/>
</dbReference>
<dbReference type="AlphaFoldDB" id="A0A9P6H8B3"/>
<comment type="subcellular location">
    <subcellularLocation>
        <location evidence="1">Membrane</location>
        <topology evidence="1">Multi-pass membrane protein</topology>
    </subcellularLocation>
</comment>
<keyword evidence="2 10" id="KW-0808">Transferase</keyword>
<keyword evidence="6" id="KW-0564">Palmitate</keyword>
<evidence type="ECO:0000259" key="11">
    <source>
        <dbReference type="Pfam" id="PF01529"/>
    </source>
</evidence>
<accession>A0A9P6H8B3</accession>
<dbReference type="EMBL" id="WIUZ02000013">
    <property type="protein sequence ID" value="KAF9781649.1"/>
    <property type="molecule type" value="Genomic_DNA"/>
</dbReference>
<keyword evidence="4 10" id="KW-1133">Transmembrane helix</keyword>
<dbReference type="Pfam" id="PF01529">
    <property type="entry name" value="DHHC"/>
    <property type="match status" value="1"/>
</dbReference>
<organism evidence="12 13">
    <name type="scientific">Thelephora terrestris</name>
    <dbReference type="NCBI Taxonomy" id="56493"/>
    <lineage>
        <taxon>Eukaryota</taxon>
        <taxon>Fungi</taxon>
        <taxon>Dikarya</taxon>
        <taxon>Basidiomycota</taxon>
        <taxon>Agaricomycotina</taxon>
        <taxon>Agaricomycetes</taxon>
        <taxon>Thelephorales</taxon>
        <taxon>Thelephoraceae</taxon>
        <taxon>Thelephora</taxon>
    </lineage>
</organism>
<gene>
    <name evidence="12" type="ORF">BJ322DRAFT_1077484</name>
</gene>
<dbReference type="PANTHER" id="PTHR12246">
    <property type="entry name" value="PALMITOYLTRANSFERASE ZDHHC16"/>
    <property type="match status" value="1"/>
</dbReference>
<dbReference type="InterPro" id="IPR039859">
    <property type="entry name" value="PFA4/ZDH16/20/ERF2-like"/>
</dbReference>
<protein>
    <recommendedName>
        <fullName evidence="10">Palmitoyltransferase</fullName>
        <ecNumber evidence="10">2.3.1.225</ecNumber>
    </recommendedName>
</protein>
<evidence type="ECO:0000256" key="4">
    <source>
        <dbReference type="ARBA" id="ARBA00022989"/>
    </source>
</evidence>
<keyword evidence="8 10" id="KW-0012">Acyltransferase</keyword>
<comment type="similarity">
    <text evidence="10">Belongs to the DHHC palmitoyltransferase family.</text>
</comment>
<sequence>MQRLNVVLELGIQVCVFLITLLGWYIAVVEVGVNWLIRHERRIVLGFSYAGFMQVALLSILVLYVQLCQGKTTHNVPRYNLPARESIRGSYECTNEQGDLKVCDKDGCSGSWRPPRAHHCSTCGVCRLDFDHHCSWLGNCVTTTRIQRFLCLLALVPVSATVGWLPILPRALDHISLALSVSRADEWCRKFWWDPWYSWIFIGGPPGRYIVGSFLGFRLLKKERGPEDNFPGNVIELPHLRLVLMLLFSVIFVALSMALLISTFLNISRGQTTLETLRIRGKMNAVRYIYVPSDRIEGSEHNLGEVFTVDWNERIYDLGFKENWRAVLAKDRHRDAEYSWPRLNPEIIQMLRKQT</sequence>
<keyword evidence="5 10" id="KW-0472">Membrane</keyword>
<comment type="domain">
    <text evidence="10">The DHHC domain is required for palmitoyltransferase activity.</text>
</comment>
<evidence type="ECO:0000256" key="8">
    <source>
        <dbReference type="ARBA" id="ARBA00023315"/>
    </source>
</evidence>
<reference evidence="12" key="1">
    <citation type="journal article" date="2020" name="Nat. Commun.">
        <title>Large-scale genome sequencing of mycorrhizal fungi provides insights into the early evolution of symbiotic traits.</title>
        <authorList>
            <person name="Miyauchi S."/>
            <person name="Kiss E."/>
            <person name="Kuo A."/>
            <person name="Drula E."/>
            <person name="Kohler A."/>
            <person name="Sanchez-Garcia M."/>
            <person name="Morin E."/>
            <person name="Andreopoulos B."/>
            <person name="Barry K.W."/>
            <person name="Bonito G."/>
            <person name="Buee M."/>
            <person name="Carver A."/>
            <person name="Chen C."/>
            <person name="Cichocki N."/>
            <person name="Clum A."/>
            <person name="Culley D."/>
            <person name="Crous P.W."/>
            <person name="Fauchery L."/>
            <person name="Girlanda M."/>
            <person name="Hayes R.D."/>
            <person name="Keri Z."/>
            <person name="LaButti K."/>
            <person name="Lipzen A."/>
            <person name="Lombard V."/>
            <person name="Magnuson J."/>
            <person name="Maillard F."/>
            <person name="Murat C."/>
            <person name="Nolan M."/>
            <person name="Ohm R.A."/>
            <person name="Pangilinan J."/>
            <person name="Pereira M.F."/>
            <person name="Perotto S."/>
            <person name="Peter M."/>
            <person name="Pfister S."/>
            <person name="Riley R."/>
            <person name="Sitrit Y."/>
            <person name="Stielow J.B."/>
            <person name="Szollosi G."/>
            <person name="Zifcakova L."/>
            <person name="Stursova M."/>
            <person name="Spatafora J.W."/>
            <person name="Tedersoo L."/>
            <person name="Vaario L.M."/>
            <person name="Yamada A."/>
            <person name="Yan M."/>
            <person name="Wang P."/>
            <person name="Xu J."/>
            <person name="Bruns T."/>
            <person name="Baldrian P."/>
            <person name="Vilgalys R."/>
            <person name="Dunand C."/>
            <person name="Henrissat B."/>
            <person name="Grigoriev I.V."/>
            <person name="Hibbett D."/>
            <person name="Nagy L.G."/>
            <person name="Martin F.M."/>
        </authorList>
    </citation>
    <scope>NUCLEOTIDE SEQUENCE</scope>
    <source>
        <strain evidence="12">UH-Tt-Lm1</strain>
    </source>
</reference>
<evidence type="ECO:0000313" key="12">
    <source>
        <dbReference type="EMBL" id="KAF9781649.1"/>
    </source>
</evidence>
<feature type="transmembrane region" description="Helical" evidence="10">
    <location>
        <begin position="12"/>
        <end position="37"/>
    </location>
</feature>
<evidence type="ECO:0000313" key="13">
    <source>
        <dbReference type="Proteomes" id="UP000736335"/>
    </source>
</evidence>
<feature type="transmembrane region" description="Helical" evidence="10">
    <location>
        <begin position="43"/>
        <end position="65"/>
    </location>
</feature>
<evidence type="ECO:0000256" key="1">
    <source>
        <dbReference type="ARBA" id="ARBA00004141"/>
    </source>
</evidence>
<evidence type="ECO:0000256" key="6">
    <source>
        <dbReference type="ARBA" id="ARBA00023139"/>
    </source>
</evidence>
<keyword evidence="7" id="KW-0449">Lipoprotein</keyword>
<dbReference type="InterPro" id="IPR001594">
    <property type="entry name" value="Palmitoyltrfase_DHHC"/>
</dbReference>
<evidence type="ECO:0000256" key="2">
    <source>
        <dbReference type="ARBA" id="ARBA00022679"/>
    </source>
</evidence>
<keyword evidence="3 10" id="KW-0812">Transmembrane</keyword>
<evidence type="ECO:0000256" key="5">
    <source>
        <dbReference type="ARBA" id="ARBA00023136"/>
    </source>
</evidence>
<dbReference type="EC" id="2.3.1.225" evidence="10"/>
<reference evidence="12" key="2">
    <citation type="submission" date="2020-11" db="EMBL/GenBank/DDBJ databases">
        <authorList>
            <consortium name="DOE Joint Genome Institute"/>
            <person name="Kuo A."/>
            <person name="Miyauchi S."/>
            <person name="Kiss E."/>
            <person name="Drula E."/>
            <person name="Kohler A."/>
            <person name="Sanchez-Garcia M."/>
            <person name="Andreopoulos B."/>
            <person name="Barry K.W."/>
            <person name="Bonito G."/>
            <person name="Buee M."/>
            <person name="Carver A."/>
            <person name="Chen C."/>
            <person name="Cichocki N."/>
            <person name="Clum A."/>
            <person name="Culley D."/>
            <person name="Crous P.W."/>
            <person name="Fauchery L."/>
            <person name="Girlanda M."/>
            <person name="Hayes R."/>
            <person name="Keri Z."/>
            <person name="Labutti K."/>
            <person name="Lipzen A."/>
            <person name="Lombard V."/>
            <person name="Magnuson J."/>
            <person name="Maillard F."/>
            <person name="Morin E."/>
            <person name="Murat C."/>
            <person name="Nolan M."/>
            <person name="Ohm R."/>
            <person name="Pangilinan J."/>
            <person name="Pereira M."/>
            <person name="Perotto S."/>
            <person name="Peter M."/>
            <person name="Riley R."/>
            <person name="Sitrit Y."/>
            <person name="Stielow B."/>
            <person name="Szollosi G."/>
            <person name="Zifcakova L."/>
            <person name="Stursova M."/>
            <person name="Spatafora J.W."/>
            <person name="Tedersoo L."/>
            <person name="Vaario L.-M."/>
            <person name="Yamada A."/>
            <person name="Yan M."/>
            <person name="Wang P."/>
            <person name="Xu J."/>
            <person name="Bruns T."/>
            <person name="Baldrian P."/>
            <person name="Vilgalys R."/>
            <person name="Henrissat B."/>
            <person name="Grigoriev I.V."/>
            <person name="Hibbett D."/>
            <person name="Nagy L.G."/>
            <person name="Martin F.M."/>
        </authorList>
    </citation>
    <scope>NUCLEOTIDE SEQUENCE</scope>
    <source>
        <strain evidence="12">UH-Tt-Lm1</strain>
    </source>
</reference>
<dbReference type="PROSITE" id="PS50216">
    <property type="entry name" value="DHHC"/>
    <property type="match status" value="1"/>
</dbReference>
<keyword evidence="13" id="KW-1185">Reference proteome</keyword>
<feature type="transmembrane region" description="Helical" evidence="10">
    <location>
        <begin position="240"/>
        <end position="265"/>
    </location>
</feature>
<evidence type="ECO:0000256" key="7">
    <source>
        <dbReference type="ARBA" id="ARBA00023288"/>
    </source>
</evidence>
<dbReference type="Proteomes" id="UP000736335">
    <property type="component" value="Unassembled WGS sequence"/>
</dbReference>
<feature type="domain" description="Palmitoyltransferase DHHC" evidence="11">
    <location>
        <begin position="111"/>
        <end position="161"/>
    </location>
</feature>
<comment type="catalytic activity">
    <reaction evidence="9 10">
        <text>L-cysteinyl-[protein] + hexadecanoyl-CoA = S-hexadecanoyl-L-cysteinyl-[protein] + CoA</text>
        <dbReference type="Rhea" id="RHEA:36683"/>
        <dbReference type="Rhea" id="RHEA-COMP:10131"/>
        <dbReference type="Rhea" id="RHEA-COMP:11032"/>
        <dbReference type="ChEBI" id="CHEBI:29950"/>
        <dbReference type="ChEBI" id="CHEBI:57287"/>
        <dbReference type="ChEBI" id="CHEBI:57379"/>
        <dbReference type="ChEBI" id="CHEBI:74151"/>
        <dbReference type="EC" id="2.3.1.225"/>
    </reaction>
</comment>